<feature type="transmembrane region" description="Helical" evidence="1">
    <location>
        <begin position="217"/>
        <end position="238"/>
    </location>
</feature>
<keyword evidence="1" id="KW-0472">Membrane</keyword>
<dbReference type="HOGENOM" id="CLU_091688_2_0_10"/>
<evidence type="ECO:0000313" key="3">
    <source>
        <dbReference type="Proteomes" id="UP000000852"/>
    </source>
</evidence>
<protein>
    <recommendedName>
        <fullName evidence="4">HTH tetR-type domain-containing protein</fullName>
    </recommendedName>
</protein>
<keyword evidence="3" id="KW-1185">Reference proteome</keyword>
<evidence type="ECO:0008006" key="4">
    <source>
        <dbReference type="Google" id="ProtNLM"/>
    </source>
</evidence>
<dbReference type="InterPro" id="IPR009057">
    <property type="entry name" value="Homeodomain-like_sf"/>
</dbReference>
<keyword evidence="1" id="KW-0812">Transmembrane</keyword>
<gene>
    <name evidence="2" type="ordered locus">Phep_2863</name>
</gene>
<dbReference type="SUPFAM" id="SSF46689">
    <property type="entry name" value="Homeodomain-like"/>
    <property type="match status" value="1"/>
</dbReference>
<dbReference type="RefSeq" id="WP_015808672.1">
    <property type="nucleotide sequence ID" value="NC_013061.1"/>
</dbReference>
<dbReference type="Proteomes" id="UP000000852">
    <property type="component" value="Chromosome"/>
</dbReference>
<dbReference type="AlphaFoldDB" id="C6Y1R9"/>
<name>C6Y1R9_PEDHD</name>
<dbReference type="eggNOG" id="COG1309">
    <property type="taxonomic scope" value="Bacteria"/>
</dbReference>
<dbReference type="EMBL" id="CP001681">
    <property type="protein sequence ID" value="ACU05061.1"/>
    <property type="molecule type" value="Genomic_DNA"/>
</dbReference>
<keyword evidence="1" id="KW-1133">Transmembrane helix</keyword>
<dbReference type="Gene3D" id="1.10.357.10">
    <property type="entry name" value="Tetracycline Repressor, domain 2"/>
    <property type="match status" value="1"/>
</dbReference>
<sequence>MSKNKRNKLATKASLIKAALEDIVKNGFKSLSGAKLAEQAGRHGSRITHLFGGLGGLIKATVAEHDHWDLLFKKFSIPKDAGEKETRKLFAGLMATNFSAFKENTDMQHMILGQMSVKLEVLQEISAYRELEGAKLLDRTDRYFEDSGVCFRTVIGLLLYGSYGLVLHARHTGGTVAGKDINKEEDLKVAKQTIANLIELAWKDAGKKRKKRLREKMTVLLIAGILWTEEVQNIPMLFTEGNFF</sequence>
<organism evidence="2 3">
    <name type="scientific">Pedobacter heparinus (strain ATCC 13125 / DSM 2366 / CIP 104194 / JCM 7457 / NBRC 12017 / NCIMB 9290 / NRRL B-14731 / HIM 762-3)</name>
    <dbReference type="NCBI Taxonomy" id="485917"/>
    <lineage>
        <taxon>Bacteria</taxon>
        <taxon>Pseudomonadati</taxon>
        <taxon>Bacteroidota</taxon>
        <taxon>Sphingobacteriia</taxon>
        <taxon>Sphingobacteriales</taxon>
        <taxon>Sphingobacteriaceae</taxon>
        <taxon>Pedobacter</taxon>
    </lineage>
</organism>
<reference evidence="2 3" key="1">
    <citation type="journal article" date="2009" name="Stand. Genomic Sci.">
        <title>Complete genome sequence of Pedobacter heparinus type strain (HIM 762-3).</title>
        <authorList>
            <person name="Han C."/>
            <person name="Spring S."/>
            <person name="Lapidus A."/>
            <person name="Del Rio T.G."/>
            <person name="Tice H."/>
            <person name="Copeland A."/>
            <person name="Cheng J.F."/>
            <person name="Lucas S."/>
            <person name="Chen F."/>
            <person name="Nolan M."/>
            <person name="Bruce D."/>
            <person name="Goodwin L."/>
            <person name="Pitluck S."/>
            <person name="Ivanova N."/>
            <person name="Mavromatis K."/>
            <person name="Mikhailova N."/>
            <person name="Pati A."/>
            <person name="Chen A."/>
            <person name="Palaniappan K."/>
            <person name="Land M."/>
            <person name="Hauser L."/>
            <person name="Chang Y.J."/>
            <person name="Jeffries C.C."/>
            <person name="Saunders E."/>
            <person name="Chertkov O."/>
            <person name="Brettin T."/>
            <person name="Goker M."/>
            <person name="Rohde M."/>
            <person name="Bristow J."/>
            <person name="Eisen J.A."/>
            <person name="Markowitz V."/>
            <person name="Hugenholtz P."/>
            <person name="Kyrpides N.C."/>
            <person name="Klenk H.P."/>
            <person name="Detter J.C."/>
        </authorList>
    </citation>
    <scope>NUCLEOTIDE SEQUENCE [LARGE SCALE GENOMIC DNA]</scope>
    <source>
        <strain evidence="3">ATCC 13125 / DSM 2366 / CIP 104194 / JCM 7457 / NBRC 12017 / NCIMB 9290 / NRRL B-14731 / HIM 762-3</strain>
    </source>
</reference>
<dbReference type="STRING" id="485917.Phep_2863"/>
<evidence type="ECO:0000313" key="2">
    <source>
        <dbReference type="EMBL" id="ACU05061.1"/>
    </source>
</evidence>
<proteinExistence type="predicted"/>
<dbReference type="OrthoDB" id="836882at2"/>
<evidence type="ECO:0000256" key="1">
    <source>
        <dbReference type="SAM" id="Phobius"/>
    </source>
</evidence>
<dbReference type="KEGG" id="phe:Phep_2863"/>
<accession>C6Y1R9</accession>